<keyword evidence="1" id="KW-0472">Membrane</keyword>
<dbReference type="EMBL" id="JACHHO010000001">
    <property type="protein sequence ID" value="MBB5203821.1"/>
    <property type="molecule type" value="Genomic_DNA"/>
</dbReference>
<keyword evidence="1" id="KW-1133">Transmembrane helix</keyword>
<sequence>MTTLNPTSLIRFAAAHRDHRNIALHCWGVPMVLAGLALLLQDATQLGWALAFVASGSLLQTVGHWYEGRRPALGLINWLLAPAFVGLQGLHRLGLAQALWLAVEQGAGPRRLRDLAQAR</sequence>
<comment type="caution">
    <text evidence="2">The sequence shown here is derived from an EMBL/GenBank/DDBJ whole genome shotgun (WGS) entry which is preliminary data.</text>
</comment>
<feature type="transmembrane region" description="Helical" evidence="1">
    <location>
        <begin position="46"/>
        <end position="66"/>
    </location>
</feature>
<reference evidence="2 3" key="1">
    <citation type="submission" date="2020-08" db="EMBL/GenBank/DDBJ databases">
        <title>Genomic Encyclopedia of Type Strains, Phase IV (KMG-IV): sequencing the most valuable type-strain genomes for metagenomic binning, comparative biology and taxonomic classification.</title>
        <authorList>
            <person name="Goeker M."/>
        </authorList>
    </citation>
    <scope>NUCLEOTIDE SEQUENCE [LARGE SCALE GENOMIC DNA]</scope>
    <source>
        <strain evidence="2 3">DSM 23958</strain>
    </source>
</reference>
<dbReference type="RefSeq" id="WP_175423653.1">
    <property type="nucleotide sequence ID" value="NZ_CP040709.1"/>
</dbReference>
<dbReference type="Proteomes" id="UP000554837">
    <property type="component" value="Unassembled WGS sequence"/>
</dbReference>
<keyword evidence="1" id="KW-0812">Transmembrane</keyword>
<evidence type="ECO:0000313" key="2">
    <source>
        <dbReference type="EMBL" id="MBB5203821.1"/>
    </source>
</evidence>
<accession>A0A840S5B1</accession>
<evidence type="ECO:0000313" key="3">
    <source>
        <dbReference type="Proteomes" id="UP000554837"/>
    </source>
</evidence>
<feature type="transmembrane region" description="Helical" evidence="1">
    <location>
        <begin position="21"/>
        <end position="40"/>
    </location>
</feature>
<evidence type="ECO:0000256" key="1">
    <source>
        <dbReference type="SAM" id="Phobius"/>
    </source>
</evidence>
<dbReference type="AlphaFoldDB" id="A0A840S5B1"/>
<dbReference type="Pfam" id="PF06127">
    <property type="entry name" value="Mpo1-like"/>
    <property type="match status" value="1"/>
</dbReference>
<dbReference type="InterPro" id="IPR009305">
    <property type="entry name" value="Mpo1-like"/>
</dbReference>
<feature type="transmembrane region" description="Helical" evidence="1">
    <location>
        <begin position="78"/>
        <end position="103"/>
    </location>
</feature>
<keyword evidence="3" id="KW-1185">Reference proteome</keyword>
<gene>
    <name evidence="2" type="ORF">HNQ51_001114</name>
</gene>
<name>A0A840S5B1_9BURK</name>
<organism evidence="2 3">
    <name type="scientific">Inhella inkyongensis</name>
    <dbReference type="NCBI Taxonomy" id="392593"/>
    <lineage>
        <taxon>Bacteria</taxon>
        <taxon>Pseudomonadati</taxon>
        <taxon>Pseudomonadota</taxon>
        <taxon>Betaproteobacteria</taxon>
        <taxon>Burkholderiales</taxon>
        <taxon>Sphaerotilaceae</taxon>
        <taxon>Inhella</taxon>
    </lineage>
</organism>
<protein>
    <submittedName>
        <fullName evidence="2">Putative membrane protein YGL010W</fullName>
    </submittedName>
</protein>
<proteinExistence type="predicted"/>